<name>I4BKM0_MYCCN</name>
<reference evidence="1 2" key="1">
    <citation type="submission" date="2012-06" db="EMBL/GenBank/DDBJ databases">
        <title>Complete sequence of chromosome of Mycobacterium chubuense NBB4.</title>
        <authorList>
            <consortium name="US DOE Joint Genome Institute"/>
            <person name="Lucas S."/>
            <person name="Han J."/>
            <person name="Lapidus A."/>
            <person name="Cheng J.-F."/>
            <person name="Goodwin L."/>
            <person name="Pitluck S."/>
            <person name="Peters L."/>
            <person name="Mikhailova N."/>
            <person name="Teshima H."/>
            <person name="Detter J.C."/>
            <person name="Han C."/>
            <person name="Tapia R."/>
            <person name="Land M."/>
            <person name="Hauser L."/>
            <person name="Kyrpides N."/>
            <person name="Ivanova N."/>
            <person name="Pagani I."/>
            <person name="Mattes T."/>
            <person name="Holmes A."/>
            <person name="Rutledge P."/>
            <person name="Paulsen I."/>
            <person name="Coleman N."/>
            <person name="Woyke T."/>
        </authorList>
    </citation>
    <scope>NUCLEOTIDE SEQUENCE [LARGE SCALE GENOMIC DNA]</scope>
    <source>
        <strain evidence="1 2">NBB4</strain>
    </source>
</reference>
<dbReference type="HOGENOM" id="CLU_2410152_0_0_11"/>
<gene>
    <name evidence="1" type="ordered locus">Mycch_3076</name>
</gene>
<keyword evidence="2" id="KW-1185">Reference proteome</keyword>
<dbReference type="PATRIC" id="fig|710421.3.peg.3071"/>
<protein>
    <submittedName>
        <fullName evidence="1">Uncharacterized protein</fullName>
    </submittedName>
</protein>
<dbReference type="EMBL" id="CP003053">
    <property type="protein sequence ID" value="AFM17827.1"/>
    <property type="molecule type" value="Genomic_DNA"/>
</dbReference>
<organism evidence="1 2">
    <name type="scientific">Mycolicibacterium chubuense (strain NBB4)</name>
    <name type="common">Mycobacterium chubuense</name>
    <dbReference type="NCBI Taxonomy" id="710421"/>
    <lineage>
        <taxon>Bacteria</taxon>
        <taxon>Bacillati</taxon>
        <taxon>Actinomycetota</taxon>
        <taxon>Actinomycetes</taxon>
        <taxon>Mycobacteriales</taxon>
        <taxon>Mycobacteriaceae</taxon>
        <taxon>Mycolicibacterium</taxon>
    </lineage>
</organism>
<sequence>MGEIARVDGERVRAAADGVDAAADGVAGIRSEHLAPDELCGSQVGAAASHEPMAERLNEVVTRLRAWARAARGAADAFERAEVANGQRIAPR</sequence>
<accession>I4BKM0</accession>
<evidence type="ECO:0000313" key="1">
    <source>
        <dbReference type="EMBL" id="AFM17827.1"/>
    </source>
</evidence>
<dbReference type="KEGG" id="mcb:Mycch_3076"/>
<evidence type="ECO:0000313" key="2">
    <source>
        <dbReference type="Proteomes" id="UP000006057"/>
    </source>
</evidence>
<dbReference type="Proteomes" id="UP000006057">
    <property type="component" value="Chromosome"/>
</dbReference>
<dbReference type="STRING" id="710421.Mycch_3076"/>
<dbReference type="InterPro" id="IPR055586">
    <property type="entry name" value="DUF7162"/>
</dbReference>
<dbReference type="AlphaFoldDB" id="I4BKM0"/>
<dbReference type="Pfam" id="PF23721">
    <property type="entry name" value="DUF7162"/>
    <property type="match status" value="1"/>
</dbReference>
<proteinExistence type="predicted"/>